<evidence type="ECO:0000313" key="2">
    <source>
        <dbReference type="Proteomes" id="UP001144673"/>
    </source>
</evidence>
<organism evidence="1 2">
    <name type="scientific">Akanthomyces muscarius</name>
    <name type="common">Entomopathogenic fungus</name>
    <name type="synonym">Lecanicillium muscarium</name>
    <dbReference type="NCBI Taxonomy" id="2231603"/>
    <lineage>
        <taxon>Eukaryota</taxon>
        <taxon>Fungi</taxon>
        <taxon>Dikarya</taxon>
        <taxon>Ascomycota</taxon>
        <taxon>Pezizomycotina</taxon>
        <taxon>Sordariomycetes</taxon>
        <taxon>Hypocreomycetidae</taxon>
        <taxon>Hypocreales</taxon>
        <taxon>Cordycipitaceae</taxon>
        <taxon>Akanthomyces</taxon>
    </lineage>
</organism>
<dbReference type="RefSeq" id="XP_056054043.1">
    <property type="nucleotide sequence ID" value="XM_056196946.1"/>
</dbReference>
<comment type="caution">
    <text evidence="1">The sequence shown here is derived from an EMBL/GenBank/DDBJ whole genome shotgun (WGS) entry which is preliminary data.</text>
</comment>
<evidence type="ECO:0000313" key="1">
    <source>
        <dbReference type="EMBL" id="KAJ4153385.1"/>
    </source>
</evidence>
<reference evidence="1" key="1">
    <citation type="journal article" date="2023" name="Access Microbiol">
        <title>De-novo genome assembly for Akanthomyces muscarius, a biocontrol agent of insect agricultural pests.</title>
        <authorList>
            <person name="Erdos Z."/>
            <person name="Studholme D.J."/>
            <person name="Raymond B."/>
            <person name="Sharma M."/>
        </authorList>
    </citation>
    <scope>NUCLEOTIDE SEQUENCE</scope>
    <source>
        <strain evidence="1">Ve6</strain>
    </source>
</reference>
<dbReference type="Proteomes" id="UP001144673">
    <property type="component" value="Chromosome 5"/>
</dbReference>
<dbReference type="EMBL" id="JAJHUN010000008">
    <property type="protein sequence ID" value="KAJ4153385.1"/>
    <property type="molecule type" value="Genomic_DNA"/>
</dbReference>
<dbReference type="AlphaFoldDB" id="A0A9W8UMC3"/>
<dbReference type="GeneID" id="80897033"/>
<dbReference type="KEGG" id="amus:LMH87_009874"/>
<proteinExistence type="predicted"/>
<keyword evidence="2" id="KW-1185">Reference proteome</keyword>
<gene>
    <name evidence="1" type="ORF">LMH87_009874</name>
</gene>
<accession>A0A9W8UMC3</accession>
<sequence>MPINVDPTYKAYNTFYANFTSWQKGDQSPFQRVRRITFTRYNLRPLFPTPIQKAEAAEAEMITMNTANLVVAFLERVGKNVQHLGLRGDWIPNIFVIFCRTYDEKLKDEAEPAHGSVNPLFGDKLPIKLSERFPKLECLVLKADCSSTQAWISTTWMTLTATEMTSFISQLTELRKLRCHSVEIECSHAFQHVRQVSRQEVDMDVDILTPEVCQWFSDLAVNILEGHHSLEVVFVRSDDGAFYAAAQRVNGYIVVMRGPWVECSLYRFPNGLLDEENVLPRFLRIPDHHPPSKVLYLTDD</sequence>
<name>A0A9W8UMC3_AKAMU</name>
<protein>
    <submittedName>
        <fullName evidence="1">Uncharacterized protein</fullName>
    </submittedName>
</protein>